<accession>A0A518B6F4</accession>
<dbReference type="Pfam" id="PF04250">
    <property type="entry name" value="DUF429"/>
    <property type="match status" value="1"/>
</dbReference>
<name>A0A518B6F4_9BACT</name>
<proteinExistence type="predicted"/>
<protein>
    <recommendedName>
        <fullName evidence="3">DUF429 domain-containing protein</fullName>
    </recommendedName>
</protein>
<dbReference type="EMBL" id="CP036279">
    <property type="protein sequence ID" value="QDU62512.1"/>
    <property type="molecule type" value="Genomic_DNA"/>
</dbReference>
<evidence type="ECO:0008006" key="3">
    <source>
        <dbReference type="Google" id="ProtNLM"/>
    </source>
</evidence>
<dbReference type="AlphaFoldDB" id="A0A518B6F4"/>
<keyword evidence="2" id="KW-1185">Reference proteome</keyword>
<dbReference type="KEGG" id="knv:Pan216_33790"/>
<organism evidence="1 2">
    <name type="scientific">Kolteria novifilia</name>
    <dbReference type="NCBI Taxonomy" id="2527975"/>
    <lineage>
        <taxon>Bacteria</taxon>
        <taxon>Pseudomonadati</taxon>
        <taxon>Planctomycetota</taxon>
        <taxon>Planctomycetia</taxon>
        <taxon>Kolteriales</taxon>
        <taxon>Kolteriaceae</taxon>
        <taxon>Kolteria</taxon>
    </lineage>
</organism>
<sequence>MCLSKERNAKIDLGAMVAGVDGCRSGWFCVTREPGSLEIGSRLFPDAASLLRQLPLPTVIGIDMPIGLTEAGRRACDVDARKVLGWPRSSSVFSAPIRPALRATSHAEATRITRRRDGRGVAAQAWGIYRKVRELDMALTRDASICARVFEVHPELSFHELNGGQSIVAGKRTPEGHRARRRLLGRQFGRGVFSSIRKSYAVNDVADDDILDAFAVLWSAERIARGIANVLPVPPPGDRKGIPMGIWY</sequence>
<evidence type="ECO:0000313" key="2">
    <source>
        <dbReference type="Proteomes" id="UP000317093"/>
    </source>
</evidence>
<dbReference type="Proteomes" id="UP000317093">
    <property type="component" value="Chromosome"/>
</dbReference>
<reference evidence="1 2" key="1">
    <citation type="submission" date="2019-02" db="EMBL/GenBank/DDBJ databases">
        <title>Deep-cultivation of Planctomycetes and their phenomic and genomic characterization uncovers novel biology.</title>
        <authorList>
            <person name="Wiegand S."/>
            <person name="Jogler M."/>
            <person name="Boedeker C."/>
            <person name="Pinto D."/>
            <person name="Vollmers J."/>
            <person name="Rivas-Marin E."/>
            <person name="Kohn T."/>
            <person name="Peeters S.H."/>
            <person name="Heuer A."/>
            <person name="Rast P."/>
            <person name="Oberbeckmann S."/>
            <person name="Bunk B."/>
            <person name="Jeske O."/>
            <person name="Meyerdierks A."/>
            <person name="Storesund J.E."/>
            <person name="Kallscheuer N."/>
            <person name="Luecker S."/>
            <person name="Lage O.M."/>
            <person name="Pohl T."/>
            <person name="Merkel B.J."/>
            <person name="Hornburger P."/>
            <person name="Mueller R.-W."/>
            <person name="Bruemmer F."/>
            <person name="Labrenz M."/>
            <person name="Spormann A.M."/>
            <person name="Op den Camp H."/>
            <person name="Overmann J."/>
            <person name="Amann R."/>
            <person name="Jetten M.S.M."/>
            <person name="Mascher T."/>
            <person name="Medema M.H."/>
            <person name="Devos D.P."/>
            <person name="Kaster A.-K."/>
            <person name="Ovreas L."/>
            <person name="Rohde M."/>
            <person name="Galperin M.Y."/>
            <person name="Jogler C."/>
        </authorList>
    </citation>
    <scope>NUCLEOTIDE SEQUENCE [LARGE SCALE GENOMIC DNA]</scope>
    <source>
        <strain evidence="1 2">Pan216</strain>
    </source>
</reference>
<evidence type="ECO:0000313" key="1">
    <source>
        <dbReference type="EMBL" id="QDU62512.1"/>
    </source>
</evidence>
<dbReference type="RefSeq" id="WP_145259329.1">
    <property type="nucleotide sequence ID" value="NZ_CP036279.1"/>
</dbReference>
<dbReference type="InterPro" id="IPR007362">
    <property type="entry name" value="DUF429"/>
</dbReference>
<dbReference type="OrthoDB" id="9811476at2"/>
<gene>
    <name evidence="1" type="ORF">Pan216_33790</name>
</gene>